<dbReference type="Proteomes" id="UP000035704">
    <property type="component" value="Chromosome"/>
</dbReference>
<dbReference type="Pfam" id="PF09704">
    <property type="entry name" value="Cas_Cas5d"/>
    <property type="match status" value="1"/>
</dbReference>
<organism evidence="1 2">
    <name type="scientific">Clostridium aceticum</name>
    <dbReference type="NCBI Taxonomy" id="84022"/>
    <lineage>
        <taxon>Bacteria</taxon>
        <taxon>Bacillati</taxon>
        <taxon>Bacillota</taxon>
        <taxon>Clostridia</taxon>
        <taxon>Eubacteriales</taxon>
        <taxon>Clostridiaceae</taxon>
        <taxon>Clostridium</taxon>
    </lineage>
</organism>
<keyword evidence="2" id="KW-1185">Reference proteome</keyword>
<protein>
    <submittedName>
        <fullName evidence="1">CRISPR-associated protein Cas5</fullName>
    </submittedName>
</protein>
<dbReference type="KEGG" id="cace:CACET_c10510"/>
<gene>
    <name evidence="1" type="primary">cas5</name>
    <name evidence="1" type="ORF">CACET_c10510</name>
</gene>
<accession>A0A0D8IDR2</accession>
<dbReference type="EMBL" id="CP009687">
    <property type="protein sequence ID" value="AKL94554.1"/>
    <property type="molecule type" value="Genomic_DNA"/>
</dbReference>
<reference evidence="1 2" key="1">
    <citation type="submission" date="2014-10" db="EMBL/GenBank/DDBJ databases">
        <title>Genome sequence of Clostridium aceticum DSM 1496.</title>
        <authorList>
            <person name="Poehlein A."/>
            <person name="Schiel-Bengelsdorf B."/>
            <person name="Gottschalk G."/>
            <person name="Duerre P."/>
            <person name="Daniel R."/>
        </authorList>
    </citation>
    <scope>NUCLEOTIDE SEQUENCE [LARGE SCALE GENOMIC DNA]</scope>
    <source>
        <strain evidence="1 2">DSM 1496</strain>
    </source>
</reference>
<dbReference type="InterPro" id="IPR013422">
    <property type="entry name" value="CRISPR-assoc_prot_Cas5_N"/>
</dbReference>
<proteinExistence type="predicted"/>
<dbReference type="InterPro" id="IPR021124">
    <property type="entry name" value="CRISPR-assoc_prot_Cas5"/>
</dbReference>
<dbReference type="PATRIC" id="fig|84022.5.peg.2275"/>
<dbReference type="RefSeq" id="WP_044823320.1">
    <property type="nucleotide sequence ID" value="NZ_CP009687.1"/>
</dbReference>
<sequence>MKIVSFKLKGKMAHFRKVYSNSSALSYFIPPRTTVVGIIAGLLGYERDTYYDVFNREECKIAVGINQPVKKTMQTLNYLMIKKQTDFNGSMEHHSQTPTELVIPQNIRTGFLEYQIWVSHHQKEILDQLEQRVGDHLTYQSSGISLALGSAFSLGWLEYAGTHEGIQKSDQEPIHVGTAIPLKQVADLVVEEMKEGYKIIKEEVPLEFNDERQITQDGLGQMVVSLSSSPIRARAKEYIQLKDQTNIIWME</sequence>
<name>A0A0D8IDR2_9CLOT</name>
<evidence type="ECO:0000313" key="1">
    <source>
        <dbReference type="EMBL" id="AKL94554.1"/>
    </source>
</evidence>
<dbReference type="OrthoDB" id="1805474at2"/>
<dbReference type="STRING" id="84022.CACET_c10510"/>
<evidence type="ECO:0000313" key="2">
    <source>
        <dbReference type="Proteomes" id="UP000035704"/>
    </source>
</evidence>
<dbReference type="NCBIfam" id="TIGR02593">
    <property type="entry name" value="CRISPR_cas5"/>
    <property type="match status" value="1"/>
</dbReference>
<dbReference type="AlphaFoldDB" id="A0A0D8IDR2"/>
<dbReference type="GO" id="GO:0043571">
    <property type="term" value="P:maintenance of CRISPR repeat elements"/>
    <property type="evidence" value="ECO:0007669"/>
    <property type="project" value="InterPro"/>
</dbReference>
<dbReference type="Gene3D" id="3.30.70.2660">
    <property type="match status" value="1"/>
</dbReference>